<dbReference type="EMBL" id="GGEC01001071">
    <property type="protein sequence ID" value="MBW81554.1"/>
    <property type="molecule type" value="Transcribed_RNA"/>
</dbReference>
<sequence length="73" mass="8627">MHPLGTKKWKNHFTHSKIWLILLKLKKNYVRIQVGCDFTIGTGKLSCWILVLQVPRHIWNFSNKLSIVEVQNQ</sequence>
<evidence type="ECO:0000313" key="1">
    <source>
        <dbReference type="EMBL" id="MBW81554.1"/>
    </source>
</evidence>
<proteinExistence type="predicted"/>
<reference evidence="1" key="1">
    <citation type="submission" date="2018-02" db="EMBL/GenBank/DDBJ databases">
        <title>Rhizophora mucronata_Transcriptome.</title>
        <authorList>
            <person name="Meera S.P."/>
            <person name="Sreeshan A."/>
            <person name="Augustine A."/>
        </authorList>
    </citation>
    <scope>NUCLEOTIDE SEQUENCE</scope>
    <source>
        <tissue evidence="1">Leaf</tissue>
    </source>
</reference>
<accession>A0A2P2IK07</accession>
<name>A0A2P2IK07_RHIMU</name>
<protein>
    <submittedName>
        <fullName evidence="1">Uncharacterized protein</fullName>
    </submittedName>
</protein>
<organism evidence="1">
    <name type="scientific">Rhizophora mucronata</name>
    <name type="common">Asiatic mangrove</name>
    <dbReference type="NCBI Taxonomy" id="61149"/>
    <lineage>
        <taxon>Eukaryota</taxon>
        <taxon>Viridiplantae</taxon>
        <taxon>Streptophyta</taxon>
        <taxon>Embryophyta</taxon>
        <taxon>Tracheophyta</taxon>
        <taxon>Spermatophyta</taxon>
        <taxon>Magnoliopsida</taxon>
        <taxon>eudicotyledons</taxon>
        <taxon>Gunneridae</taxon>
        <taxon>Pentapetalae</taxon>
        <taxon>rosids</taxon>
        <taxon>fabids</taxon>
        <taxon>Malpighiales</taxon>
        <taxon>Rhizophoraceae</taxon>
        <taxon>Rhizophora</taxon>
    </lineage>
</organism>
<dbReference type="AlphaFoldDB" id="A0A2P2IK07"/>